<protein>
    <submittedName>
        <fullName evidence="1">Uncharacterized protein</fullName>
    </submittedName>
</protein>
<keyword evidence="2" id="KW-1185">Reference proteome</keyword>
<dbReference type="AlphaFoldDB" id="A0A2P6PSG9"/>
<evidence type="ECO:0000313" key="1">
    <source>
        <dbReference type="EMBL" id="PRQ24851.1"/>
    </source>
</evidence>
<gene>
    <name evidence="1" type="ORF">RchiOBHm_Chr6g0277021</name>
</gene>
<name>A0A2P6PSG9_ROSCH</name>
<proteinExistence type="predicted"/>
<evidence type="ECO:0000313" key="2">
    <source>
        <dbReference type="Proteomes" id="UP000238479"/>
    </source>
</evidence>
<dbReference type="EMBL" id="PDCK01000044">
    <property type="protein sequence ID" value="PRQ24851.1"/>
    <property type="molecule type" value="Genomic_DNA"/>
</dbReference>
<sequence length="63" mass="7417">MRLVEIANLEVLLHRNLSLCCHIPIVGDFCGEQLLSWVLHVAFPTRHFENRLALWFLNSLFRN</sequence>
<organism evidence="1 2">
    <name type="scientific">Rosa chinensis</name>
    <name type="common">China rose</name>
    <dbReference type="NCBI Taxonomy" id="74649"/>
    <lineage>
        <taxon>Eukaryota</taxon>
        <taxon>Viridiplantae</taxon>
        <taxon>Streptophyta</taxon>
        <taxon>Embryophyta</taxon>
        <taxon>Tracheophyta</taxon>
        <taxon>Spermatophyta</taxon>
        <taxon>Magnoliopsida</taxon>
        <taxon>eudicotyledons</taxon>
        <taxon>Gunneridae</taxon>
        <taxon>Pentapetalae</taxon>
        <taxon>rosids</taxon>
        <taxon>fabids</taxon>
        <taxon>Rosales</taxon>
        <taxon>Rosaceae</taxon>
        <taxon>Rosoideae</taxon>
        <taxon>Rosoideae incertae sedis</taxon>
        <taxon>Rosa</taxon>
    </lineage>
</organism>
<accession>A0A2P6PSG9</accession>
<dbReference type="Gramene" id="PRQ24851">
    <property type="protein sequence ID" value="PRQ24851"/>
    <property type="gene ID" value="RchiOBHm_Chr6g0277021"/>
</dbReference>
<dbReference type="Proteomes" id="UP000238479">
    <property type="component" value="Chromosome 6"/>
</dbReference>
<comment type="caution">
    <text evidence="1">The sequence shown here is derived from an EMBL/GenBank/DDBJ whole genome shotgun (WGS) entry which is preliminary data.</text>
</comment>
<reference evidence="1 2" key="1">
    <citation type="journal article" date="2018" name="Nat. Genet.">
        <title>The Rosa genome provides new insights in the design of modern roses.</title>
        <authorList>
            <person name="Bendahmane M."/>
        </authorList>
    </citation>
    <scope>NUCLEOTIDE SEQUENCE [LARGE SCALE GENOMIC DNA]</scope>
    <source>
        <strain evidence="2">cv. Old Blush</strain>
    </source>
</reference>